<dbReference type="AlphaFoldDB" id="A0A1M4XMR2"/>
<dbReference type="Proteomes" id="UP000184334">
    <property type="component" value="Unassembled WGS sequence"/>
</dbReference>
<evidence type="ECO:0000259" key="10">
    <source>
        <dbReference type="Pfam" id="PF03948"/>
    </source>
</evidence>
<dbReference type="InterPro" id="IPR020070">
    <property type="entry name" value="Ribosomal_bL9_N"/>
</dbReference>
<dbReference type="Gene3D" id="3.40.5.10">
    <property type="entry name" value="Ribosomal protein L9, N-terminal domain"/>
    <property type="match status" value="1"/>
</dbReference>
<comment type="caution">
    <text evidence="11">The sequence shown here is derived from an EMBL/GenBank/DDBJ whole genome shotgun (WGS) entry which is preliminary data.</text>
</comment>
<comment type="function">
    <text evidence="7">Binds to the 23S rRNA.</text>
</comment>
<gene>
    <name evidence="7" type="primary">rplI</name>
    <name evidence="11" type="ORF">SAMN02745164_01468</name>
</gene>
<sequence>MKVMLLKDVSKVGKKGEIVKVSDGYGRNYLIPRGLAIEAKEGEIKHVKKIQEVKNEVKQKRKEKNERLLKQLQDRVYKIKIKSGANGKLFGSITAKDIAKVIKETTNIDFDKRWFVEKVNIKEIGLYTLKIKLAEGVKGDIKLRVEPLE</sequence>
<dbReference type="InterPro" id="IPR036791">
    <property type="entry name" value="Ribosomal_bL9_C_sf"/>
</dbReference>
<dbReference type="Pfam" id="PF03948">
    <property type="entry name" value="Ribosomal_L9_C"/>
    <property type="match status" value="1"/>
</dbReference>
<protein>
    <recommendedName>
        <fullName evidence="6 7">Large ribosomal subunit protein bL9</fullName>
    </recommendedName>
</protein>
<dbReference type="GO" id="GO:0006412">
    <property type="term" value="P:translation"/>
    <property type="evidence" value="ECO:0007669"/>
    <property type="project" value="UniProtKB-UniRule"/>
</dbReference>
<evidence type="ECO:0000256" key="6">
    <source>
        <dbReference type="ARBA" id="ARBA00035292"/>
    </source>
</evidence>
<dbReference type="PANTHER" id="PTHR21368">
    <property type="entry name" value="50S RIBOSOMAL PROTEIN L9"/>
    <property type="match status" value="1"/>
</dbReference>
<feature type="coiled-coil region" evidence="8">
    <location>
        <begin position="47"/>
        <end position="75"/>
    </location>
</feature>
<evidence type="ECO:0000256" key="5">
    <source>
        <dbReference type="ARBA" id="ARBA00023274"/>
    </source>
</evidence>
<dbReference type="HAMAP" id="MF_00503">
    <property type="entry name" value="Ribosomal_bL9"/>
    <property type="match status" value="1"/>
</dbReference>
<dbReference type="GO" id="GO:0019843">
    <property type="term" value="F:rRNA binding"/>
    <property type="evidence" value="ECO:0007669"/>
    <property type="project" value="UniProtKB-UniRule"/>
</dbReference>
<evidence type="ECO:0000256" key="7">
    <source>
        <dbReference type="HAMAP-Rule" id="MF_00503"/>
    </source>
</evidence>
<dbReference type="InterPro" id="IPR020069">
    <property type="entry name" value="Ribosomal_bL9_C"/>
</dbReference>
<dbReference type="STRING" id="1122195.SAMN02745164_01468"/>
<keyword evidence="3 7" id="KW-0694">RNA-binding</keyword>
<dbReference type="InterPro" id="IPR020594">
    <property type="entry name" value="Ribosomal_bL9_bac/chp"/>
</dbReference>
<dbReference type="GO" id="GO:1990904">
    <property type="term" value="C:ribonucleoprotein complex"/>
    <property type="evidence" value="ECO:0007669"/>
    <property type="project" value="UniProtKB-KW"/>
</dbReference>
<dbReference type="GO" id="GO:0003735">
    <property type="term" value="F:structural constituent of ribosome"/>
    <property type="evidence" value="ECO:0007669"/>
    <property type="project" value="InterPro"/>
</dbReference>
<keyword evidence="2 7" id="KW-0699">rRNA-binding</keyword>
<evidence type="ECO:0000256" key="1">
    <source>
        <dbReference type="ARBA" id="ARBA00010605"/>
    </source>
</evidence>
<organism evidence="11 12">
    <name type="scientific">Marinitoga hydrogenitolerans (strain DSM 16785 / JCM 12826 / AT1271)</name>
    <dbReference type="NCBI Taxonomy" id="1122195"/>
    <lineage>
        <taxon>Bacteria</taxon>
        <taxon>Thermotogati</taxon>
        <taxon>Thermotogota</taxon>
        <taxon>Thermotogae</taxon>
        <taxon>Petrotogales</taxon>
        <taxon>Petrotogaceae</taxon>
        <taxon>Marinitoga</taxon>
    </lineage>
</organism>
<dbReference type="InterPro" id="IPR009027">
    <property type="entry name" value="Ribosomal_bL9/RNase_H1_N"/>
</dbReference>
<accession>A0A1M4XMR2</accession>
<keyword evidence="8" id="KW-0175">Coiled coil</keyword>
<evidence type="ECO:0000259" key="9">
    <source>
        <dbReference type="Pfam" id="PF01281"/>
    </source>
</evidence>
<dbReference type="InterPro" id="IPR036935">
    <property type="entry name" value="Ribosomal_bL9_N_sf"/>
</dbReference>
<dbReference type="SUPFAM" id="SSF55653">
    <property type="entry name" value="Ribosomal protein L9 C-domain"/>
    <property type="match status" value="1"/>
</dbReference>
<dbReference type="RefSeq" id="WP_072864989.1">
    <property type="nucleotide sequence ID" value="NZ_FQUI01000023.1"/>
</dbReference>
<evidence type="ECO:0000256" key="8">
    <source>
        <dbReference type="SAM" id="Coils"/>
    </source>
</evidence>
<reference evidence="11" key="1">
    <citation type="submission" date="2016-11" db="EMBL/GenBank/DDBJ databases">
        <authorList>
            <person name="Varghese N."/>
            <person name="Submissions S."/>
        </authorList>
    </citation>
    <scope>NUCLEOTIDE SEQUENCE [LARGE SCALE GENOMIC DNA]</scope>
    <source>
        <strain evidence="11">DSM 16785</strain>
    </source>
</reference>
<dbReference type="Pfam" id="PF01281">
    <property type="entry name" value="Ribosomal_L9_N"/>
    <property type="match status" value="1"/>
</dbReference>
<feature type="domain" description="Ribosomal protein L9" evidence="9">
    <location>
        <begin position="1"/>
        <end position="47"/>
    </location>
</feature>
<proteinExistence type="inferred from homology"/>
<dbReference type="NCBIfam" id="TIGR00158">
    <property type="entry name" value="L9"/>
    <property type="match status" value="1"/>
</dbReference>
<evidence type="ECO:0000256" key="4">
    <source>
        <dbReference type="ARBA" id="ARBA00022980"/>
    </source>
</evidence>
<evidence type="ECO:0000256" key="2">
    <source>
        <dbReference type="ARBA" id="ARBA00022730"/>
    </source>
</evidence>
<keyword evidence="4 7" id="KW-0689">Ribosomal protein</keyword>
<name>A0A1M4XMR2_MARH1</name>
<dbReference type="InterPro" id="IPR000244">
    <property type="entry name" value="Ribosomal_bL9"/>
</dbReference>
<feature type="domain" description="Large ribosomal subunit protein bL9 C-terminal" evidence="10">
    <location>
        <begin position="65"/>
        <end position="146"/>
    </location>
</feature>
<dbReference type="Gene3D" id="3.10.430.100">
    <property type="entry name" value="Ribosomal protein L9, C-terminal domain"/>
    <property type="match status" value="1"/>
</dbReference>
<evidence type="ECO:0000313" key="11">
    <source>
        <dbReference type="EMBL" id="SHE94533.1"/>
    </source>
</evidence>
<keyword evidence="5 7" id="KW-0687">Ribonucleoprotein</keyword>
<dbReference type="SUPFAM" id="SSF55658">
    <property type="entry name" value="L9 N-domain-like"/>
    <property type="match status" value="1"/>
</dbReference>
<evidence type="ECO:0000256" key="3">
    <source>
        <dbReference type="ARBA" id="ARBA00022884"/>
    </source>
</evidence>
<dbReference type="GO" id="GO:0005840">
    <property type="term" value="C:ribosome"/>
    <property type="evidence" value="ECO:0007669"/>
    <property type="project" value="UniProtKB-KW"/>
</dbReference>
<comment type="similarity">
    <text evidence="1 7">Belongs to the bacterial ribosomal protein bL9 family.</text>
</comment>
<dbReference type="OrthoDB" id="9788336at2"/>
<evidence type="ECO:0000313" key="12">
    <source>
        <dbReference type="Proteomes" id="UP000184334"/>
    </source>
</evidence>
<dbReference type="EMBL" id="FQUI01000023">
    <property type="protein sequence ID" value="SHE94533.1"/>
    <property type="molecule type" value="Genomic_DNA"/>
</dbReference>
<keyword evidence="12" id="KW-1185">Reference proteome</keyword>